<reference evidence="3 4" key="1">
    <citation type="submission" date="2019-06" db="EMBL/GenBank/DDBJ databases">
        <title>Amycolatopsis alkalitolerans sp. nov., isolated from Gastrodia elata Blume.</title>
        <authorList>
            <person name="Narsing Rao M.P."/>
            <person name="Li W.J."/>
        </authorList>
    </citation>
    <scope>NUCLEOTIDE SEQUENCE [LARGE SCALE GENOMIC DNA]</scope>
    <source>
        <strain evidence="3 4">SYSUP0005</strain>
    </source>
</reference>
<gene>
    <name evidence="3" type="ORF">FG385_03720</name>
</gene>
<dbReference type="InterPro" id="IPR029032">
    <property type="entry name" value="AhpD-like"/>
</dbReference>
<organism evidence="3 4">
    <name type="scientific">Amycolatopsis alkalitolerans</name>
    <dbReference type="NCBI Taxonomy" id="2547244"/>
    <lineage>
        <taxon>Bacteria</taxon>
        <taxon>Bacillati</taxon>
        <taxon>Actinomycetota</taxon>
        <taxon>Actinomycetes</taxon>
        <taxon>Pseudonocardiales</taxon>
        <taxon>Pseudonocardiaceae</taxon>
        <taxon>Amycolatopsis</taxon>
    </lineage>
</organism>
<protein>
    <submittedName>
        <fullName evidence="3">Carboxymuconolactone decarboxylase family protein</fullName>
    </submittedName>
</protein>
<evidence type="ECO:0000313" key="4">
    <source>
        <dbReference type="Proteomes" id="UP000305546"/>
    </source>
</evidence>
<dbReference type="PANTHER" id="PTHR34846:SF10">
    <property type="entry name" value="CYTOPLASMIC PROTEIN"/>
    <property type="match status" value="1"/>
</dbReference>
<dbReference type="PANTHER" id="PTHR34846">
    <property type="entry name" value="4-CARBOXYMUCONOLACTONE DECARBOXYLASE FAMILY PROTEIN (AFU_ORTHOLOGUE AFUA_6G11590)"/>
    <property type="match status" value="1"/>
</dbReference>
<dbReference type="AlphaFoldDB" id="A0A5C4MAF0"/>
<dbReference type="InterPro" id="IPR003779">
    <property type="entry name" value="CMD-like"/>
</dbReference>
<accession>A0A5C4MAF0</accession>
<keyword evidence="4" id="KW-1185">Reference proteome</keyword>
<dbReference type="RefSeq" id="WP_139095143.1">
    <property type="nucleotide sequence ID" value="NZ_VDFW01000002.1"/>
</dbReference>
<proteinExistence type="predicted"/>
<feature type="domain" description="Carboxymuconolactone decarboxylase-like" evidence="2">
    <location>
        <begin position="49"/>
        <end position="116"/>
    </location>
</feature>
<feature type="region of interest" description="Disordered" evidence="1">
    <location>
        <begin position="196"/>
        <end position="217"/>
    </location>
</feature>
<sequence>MARITPVSSADARLSIKIVYWFVRRGLAKAAGRNVTQVIQPLQMYAHLPKLFKGYVKLERATASLHTLSPRLHALAELKAATVTQCEYCIDLGSVIAHQWGLTDAELLALPEYQSSPLFSDQDKLVLDYAVAMSHTPVEVTDALFGRLRQHFTDAQIVELTHHIALESMRGRFNLALGIGSSGLSDGMVCAVPVRHSAPNKPASPPAGLAARNDPHQ</sequence>
<dbReference type="Proteomes" id="UP000305546">
    <property type="component" value="Unassembled WGS sequence"/>
</dbReference>
<dbReference type="OrthoDB" id="657225at2"/>
<dbReference type="GO" id="GO:0051920">
    <property type="term" value="F:peroxiredoxin activity"/>
    <property type="evidence" value="ECO:0007669"/>
    <property type="project" value="InterPro"/>
</dbReference>
<evidence type="ECO:0000313" key="3">
    <source>
        <dbReference type="EMBL" id="TNC29199.1"/>
    </source>
</evidence>
<dbReference type="Pfam" id="PF02627">
    <property type="entry name" value="CMD"/>
    <property type="match status" value="1"/>
</dbReference>
<evidence type="ECO:0000256" key="1">
    <source>
        <dbReference type="SAM" id="MobiDB-lite"/>
    </source>
</evidence>
<comment type="caution">
    <text evidence="3">The sequence shown here is derived from an EMBL/GenBank/DDBJ whole genome shotgun (WGS) entry which is preliminary data.</text>
</comment>
<dbReference type="Gene3D" id="1.20.1290.10">
    <property type="entry name" value="AhpD-like"/>
    <property type="match status" value="1"/>
</dbReference>
<dbReference type="SUPFAM" id="SSF69118">
    <property type="entry name" value="AhpD-like"/>
    <property type="match status" value="1"/>
</dbReference>
<evidence type="ECO:0000259" key="2">
    <source>
        <dbReference type="Pfam" id="PF02627"/>
    </source>
</evidence>
<name>A0A5C4MAF0_9PSEU</name>
<dbReference type="EMBL" id="VDFW01000002">
    <property type="protein sequence ID" value="TNC29199.1"/>
    <property type="molecule type" value="Genomic_DNA"/>
</dbReference>